<organism evidence="9 10">
    <name type="scientific">Aquibacillus albus</name>
    <dbReference type="NCBI Taxonomy" id="1168171"/>
    <lineage>
        <taxon>Bacteria</taxon>
        <taxon>Bacillati</taxon>
        <taxon>Bacillota</taxon>
        <taxon>Bacilli</taxon>
        <taxon>Bacillales</taxon>
        <taxon>Bacillaceae</taxon>
        <taxon>Aquibacillus</taxon>
    </lineage>
</organism>
<evidence type="ECO:0000313" key="9">
    <source>
        <dbReference type="EMBL" id="MBM7569622.1"/>
    </source>
</evidence>
<feature type="domain" description="NfeD-like C-terminal" evidence="6">
    <location>
        <begin position="386"/>
        <end position="439"/>
    </location>
</feature>
<dbReference type="InterPro" id="IPR029045">
    <property type="entry name" value="ClpP/crotonase-like_dom_sf"/>
</dbReference>
<dbReference type="Pfam" id="PF24961">
    <property type="entry name" value="NfeD_membrane"/>
    <property type="match status" value="1"/>
</dbReference>
<dbReference type="PANTHER" id="PTHR33507:SF3">
    <property type="entry name" value="INNER MEMBRANE PROTEIN YBBJ"/>
    <property type="match status" value="1"/>
</dbReference>
<gene>
    <name evidence="9" type="ORF">JOC48_000091</name>
</gene>
<feature type="transmembrane region" description="Helical" evidence="5">
    <location>
        <begin position="285"/>
        <end position="303"/>
    </location>
</feature>
<evidence type="ECO:0000259" key="8">
    <source>
        <dbReference type="Pfam" id="PF25145"/>
    </source>
</evidence>
<dbReference type="InterPro" id="IPR052165">
    <property type="entry name" value="Membrane_assoc_protease"/>
</dbReference>
<dbReference type="Proteomes" id="UP001296943">
    <property type="component" value="Unassembled WGS sequence"/>
</dbReference>
<dbReference type="Pfam" id="PF01957">
    <property type="entry name" value="NfeD"/>
    <property type="match status" value="1"/>
</dbReference>
<dbReference type="Pfam" id="PF25145">
    <property type="entry name" value="NfeD1b_N"/>
    <property type="match status" value="1"/>
</dbReference>
<feature type="transmembrane region" description="Helical" evidence="5">
    <location>
        <begin position="235"/>
        <end position="255"/>
    </location>
</feature>
<keyword evidence="3 5" id="KW-1133">Transmembrane helix</keyword>
<sequence>MKIYTTRLLFYFVGILLALGVSINAIHAESNGEGKLIYIIPIEKEVERGLEAFLTRTTEEAKEENADHIIFEIDTPGGRVDAANNIGELFQNIEIPTTSFITSQALSAGSYIALNTDYIYMKPQATMGASGVITSDGNAAEKKAQSAWLAAMKSAASSKGRDPLYAAAMADPDIDLEEYGAPEGEYLTLEPSSAVEVGYAEDIVEHRTELLSKLGLSNATVVETEPTLAEEIARFITHPAVVPILLSIASIGLIVELYSPGFGIPGSMGLLSLVLFFYGHIVAGLAGYESIILLILGIILVVVEIFVPGGILGIIGIGAIIFSLFLSGQDMGHMAWSVGIAILVSIIVSVILYKTMGLEKGIFKHIILKDATTTEKGYISSVNRVELVGQEGKTLTPLRPSGTAIFDEERLDVVSEGGFISSDKSVKVVKTEGARIVVREIVEKN</sequence>
<feature type="transmembrane region" description="Helical" evidence="5">
    <location>
        <begin position="334"/>
        <end position="353"/>
    </location>
</feature>
<name>A0ABS2MUU0_9BACI</name>
<keyword evidence="9" id="KW-0645">Protease</keyword>
<reference evidence="9 10" key="1">
    <citation type="submission" date="2021-01" db="EMBL/GenBank/DDBJ databases">
        <title>Genomic Encyclopedia of Type Strains, Phase IV (KMG-IV): sequencing the most valuable type-strain genomes for metagenomic binning, comparative biology and taxonomic classification.</title>
        <authorList>
            <person name="Goeker M."/>
        </authorList>
    </citation>
    <scope>NUCLEOTIDE SEQUENCE [LARGE SCALE GENOMIC DNA]</scope>
    <source>
        <strain evidence="9 10">DSM 23711</strain>
    </source>
</reference>
<evidence type="ECO:0000256" key="4">
    <source>
        <dbReference type="ARBA" id="ARBA00023136"/>
    </source>
</evidence>
<comment type="caution">
    <text evidence="9">The sequence shown here is derived from an EMBL/GenBank/DDBJ whole genome shotgun (WGS) entry which is preliminary data.</text>
</comment>
<feature type="domain" description="NfeD integral membrane" evidence="7">
    <location>
        <begin position="241"/>
        <end position="354"/>
    </location>
</feature>
<feature type="domain" description="NfeD1b N-terminal" evidence="8">
    <location>
        <begin position="37"/>
        <end position="223"/>
    </location>
</feature>
<keyword evidence="4 5" id="KW-0472">Membrane</keyword>
<evidence type="ECO:0000256" key="3">
    <source>
        <dbReference type="ARBA" id="ARBA00022989"/>
    </source>
</evidence>
<dbReference type="EMBL" id="JAFBDR010000001">
    <property type="protein sequence ID" value="MBM7569622.1"/>
    <property type="molecule type" value="Genomic_DNA"/>
</dbReference>
<dbReference type="GO" id="GO:0006508">
    <property type="term" value="P:proteolysis"/>
    <property type="evidence" value="ECO:0007669"/>
    <property type="project" value="UniProtKB-KW"/>
</dbReference>
<dbReference type="PANTHER" id="PTHR33507">
    <property type="entry name" value="INNER MEMBRANE PROTEIN YBBJ"/>
    <property type="match status" value="1"/>
</dbReference>
<dbReference type="CDD" id="cd07021">
    <property type="entry name" value="Clp_protease_NfeD_like"/>
    <property type="match status" value="1"/>
</dbReference>
<dbReference type="InterPro" id="IPR056738">
    <property type="entry name" value="NfeD1b_N"/>
</dbReference>
<dbReference type="Gene3D" id="3.90.226.10">
    <property type="entry name" value="2-enoyl-CoA Hydratase, Chain A, domain 1"/>
    <property type="match status" value="1"/>
</dbReference>
<comment type="subcellular location">
    <subcellularLocation>
        <location evidence="1">Membrane</location>
        <topology evidence="1">Multi-pass membrane protein</topology>
    </subcellularLocation>
</comment>
<accession>A0ABS2MUU0</accession>
<evidence type="ECO:0000259" key="7">
    <source>
        <dbReference type="Pfam" id="PF24961"/>
    </source>
</evidence>
<feature type="transmembrane region" description="Helical" evidence="5">
    <location>
        <begin position="310"/>
        <end position="328"/>
    </location>
</feature>
<evidence type="ECO:0000256" key="1">
    <source>
        <dbReference type="ARBA" id="ARBA00004141"/>
    </source>
</evidence>
<keyword evidence="2 5" id="KW-0812">Transmembrane</keyword>
<evidence type="ECO:0000259" key="6">
    <source>
        <dbReference type="Pfam" id="PF01957"/>
    </source>
</evidence>
<dbReference type="GO" id="GO:0008233">
    <property type="term" value="F:peptidase activity"/>
    <property type="evidence" value="ECO:0007669"/>
    <property type="project" value="UniProtKB-KW"/>
</dbReference>
<dbReference type="RefSeq" id="WP_204497075.1">
    <property type="nucleotide sequence ID" value="NZ_JAFBDR010000001.1"/>
</dbReference>
<dbReference type="Gene3D" id="2.40.50.140">
    <property type="entry name" value="Nucleic acid-binding proteins"/>
    <property type="match status" value="1"/>
</dbReference>
<evidence type="ECO:0000256" key="5">
    <source>
        <dbReference type="SAM" id="Phobius"/>
    </source>
</evidence>
<evidence type="ECO:0000313" key="10">
    <source>
        <dbReference type="Proteomes" id="UP001296943"/>
    </source>
</evidence>
<keyword evidence="10" id="KW-1185">Reference proteome</keyword>
<dbReference type="SUPFAM" id="SSF52096">
    <property type="entry name" value="ClpP/crotonase"/>
    <property type="match status" value="1"/>
</dbReference>
<protein>
    <submittedName>
        <fullName evidence="9">Membrane-bound serine protease (ClpP class)</fullName>
    </submittedName>
</protein>
<evidence type="ECO:0000256" key="2">
    <source>
        <dbReference type="ARBA" id="ARBA00022692"/>
    </source>
</evidence>
<proteinExistence type="predicted"/>
<keyword evidence="9" id="KW-0378">Hydrolase</keyword>
<dbReference type="InterPro" id="IPR056739">
    <property type="entry name" value="NfeD_membrane"/>
</dbReference>
<dbReference type="InterPro" id="IPR012340">
    <property type="entry name" value="NA-bd_OB-fold"/>
</dbReference>
<dbReference type="InterPro" id="IPR002810">
    <property type="entry name" value="NfeD-like_C"/>
</dbReference>